<dbReference type="OrthoDB" id="421993at2759"/>
<evidence type="ECO:0000313" key="4">
    <source>
        <dbReference type="Proteomes" id="UP000078237"/>
    </source>
</evidence>
<dbReference type="VEuPathDB" id="FungiDB:MMYC01_208171"/>
<protein>
    <submittedName>
        <fullName evidence="3">Fatty acid amide hydrolase</fullName>
    </submittedName>
</protein>
<evidence type="ECO:0000313" key="3">
    <source>
        <dbReference type="EMBL" id="KXX75633.1"/>
    </source>
</evidence>
<comment type="caution">
    <text evidence="3">The sequence shown here is derived from an EMBL/GenBank/DDBJ whole genome shotgun (WGS) entry which is preliminary data.</text>
</comment>
<gene>
    <name evidence="3" type="ORF">MMYC01_208171</name>
</gene>
<name>A0A175VW76_9PEZI</name>
<dbReference type="SUPFAM" id="SSF75304">
    <property type="entry name" value="Amidase signature (AS) enzymes"/>
    <property type="match status" value="1"/>
</dbReference>
<dbReference type="Proteomes" id="UP000078237">
    <property type="component" value="Unassembled WGS sequence"/>
</dbReference>
<comment type="similarity">
    <text evidence="1">Belongs to the amidase family.</text>
</comment>
<dbReference type="GO" id="GO:0016787">
    <property type="term" value="F:hydrolase activity"/>
    <property type="evidence" value="ECO:0007669"/>
    <property type="project" value="UniProtKB-KW"/>
</dbReference>
<proteinExistence type="inferred from homology"/>
<evidence type="ECO:0000256" key="1">
    <source>
        <dbReference type="ARBA" id="ARBA00009199"/>
    </source>
</evidence>
<accession>A0A175VW76</accession>
<dbReference type="Pfam" id="PF01425">
    <property type="entry name" value="Amidase"/>
    <property type="match status" value="1"/>
</dbReference>
<keyword evidence="3" id="KW-0378">Hydrolase</keyword>
<evidence type="ECO:0000259" key="2">
    <source>
        <dbReference type="Pfam" id="PF01425"/>
    </source>
</evidence>
<dbReference type="InterPro" id="IPR020556">
    <property type="entry name" value="Amidase_CS"/>
</dbReference>
<organism evidence="3 4">
    <name type="scientific">Madurella mycetomatis</name>
    <dbReference type="NCBI Taxonomy" id="100816"/>
    <lineage>
        <taxon>Eukaryota</taxon>
        <taxon>Fungi</taxon>
        <taxon>Dikarya</taxon>
        <taxon>Ascomycota</taxon>
        <taxon>Pezizomycotina</taxon>
        <taxon>Sordariomycetes</taxon>
        <taxon>Sordariomycetidae</taxon>
        <taxon>Sordariales</taxon>
        <taxon>Sordariales incertae sedis</taxon>
        <taxon>Madurella</taxon>
    </lineage>
</organism>
<feature type="domain" description="Amidase" evidence="2">
    <location>
        <begin position="154"/>
        <end position="566"/>
    </location>
</feature>
<dbReference type="InterPro" id="IPR023631">
    <property type="entry name" value="Amidase_dom"/>
</dbReference>
<dbReference type="PANTHER" id="PTHR11895">
    <property type="entry name" value="TRANSAMIDASE"/>
    <property type="match status" value="1"/>
</dbReference>
<keyword evidence="4" id="KW-1185">Reference proteome</keyword>
<dbReference type="STRING" id="100816.A0A175VW76"/>
<dbReference type="AlphaFoldDB" id="A0A175VW76"/>
<reference evidence="3 4" key="1">
    <citation type="journal article" date="2016" name="Genome Announc.">
        <title>Genome Sequence of Madurella mycetomatis mm55, Isolated from a Human Mycetoma Case in Sudan.</title>
        <authorList>
            <person name="Smit S."/>
            <person name="Derks M.F."/>
            <person name="Bervoets S."/>
            <person name="Fahal A."/>
            <person name="van Leeuwen W."/>
            <person name="van Belkum A."/>
            <person name="van de Sande W.W."/>
        </authorList>
    </citation>
    <scope>NUCLEOTIDE SEQUENCE [LARGE SCALE GENOMIC DNA]</scope>
    <source>
        <strain evidence="4">mm55</strain>
    </source>
</reference>
<dbReference type="InterPro" id="IPR000120">
    <property type="entry name" value="Amidase"/>
</dbReference>
<dbReference type="PANTHER" id="PTHR11895:SF67">
    <property type="entry name" value="AMIDASE DOMAIN-CONTAINING PROTEIN"/>
    <property type="match status" value="1"/>
</dbReference>
<dbReference type="EMBL" id="LCTW02000258">
    <property type="protein sequence ID" value="KXX75633.1"/>
    <property type="molecule type" value="Genomic_DNA"/>
</dbReference>
<dbReference type="Gene3D" id="3.90.1300.10">
    <property type="entry name" value="Amidase signature (AS) domain"/>
    <property type="match status" value="1"/>
</dbReference>
<dbReference type="PROSITE" id="PS00571">
    <property type="entry name" value="AMIDASES"/>
    <property type="match status" value="1"/>
</dbReference>
<dbReference type="InterPro" id="IPR036928">
    <property type="entry name" value="AS_sf"/>
</dbReference>
<sequence>MAPSTRRFANHPGAKEAPASALEYHFEEDKNPELRGLPLVITSLLVGSSQWLRRLLWANAGFGRIESTPGLENVNWRIQPNVIALGDANSPASMLELHPSLQLPQPTDLPGRFYSIADYHDLYKSGEVTPLQVVETLLPLIRRDVQPQSKYAVAWTHCNADEVLAAARASTERWAAGKPLGILDGVPFGVKDDLEVKGYVSTRAMKVNKAEAFFNKPEEMTVWPANVLEDAGAIMVGKMNQQEIGMDTNGLNPTTGTATNWYNKAYFPGGSSSGAASALSGGLVPITVGTDAGGSVRIPTAFCGVYGLKPSFNRLCSRNSAVCVVGPMTSTVADLTIAFRLMAQPDPEDPSQNLFAVSTPPEPSAKKYIGICREWIAASAPDVKDVFDKAVAHLTSQMGYEIVEIRLPLLREGQIAHAATCLAEAVAEARARVKNPSKYLSLLNYPNRIMVGMGESTSAVDYLKCGQVRQVIMQHLAFLFDKYPGLMILTPTTPVAGWPIHPGDQKYGCSNGNMTVRSMTFAWYANTSGCPAVSCPAGYVDPAQGEGKLPVGLMAMGEWGAEEQLLAFARDAERYLHEAYPGGRQRPVEWADVIGMAKEKAGRKGPAEESVSAAEN</sequence>